<dbReference type="Gene3D" id="3.40.50.1820">
    <property type="entry name" value="alpha/beta hydrolase"/>
    <property type="match status" value="1"/>
</dbReference>
<dbReference type="EMBL" id="LSSL01000952">
    <property type="protein sequence ID" value="OLY83341.1"/>
    <property type="molecule type" value="Genomic_DNA"/>
</dbReference>
<name>A0A1R0H2K6_9FUNG</name>
<dbReference type="PANTHER" id="PTHR47842">
    <property type="entry name" value="EXPRESSED PROTEIN"/>
    <property type="match status" value="1"/>
</dbReference>
<evidence type="ECO:0000313" key="2">
    <source>
        <dbReference type="EMBL" id="OLY83341.1"/>
    </source>
</evidence>
<accession>A0A1R0H2K6</accession>
<dbReference type="Proteomes" id="UP000187455">
    <property type="component" value="Unassembled WGS sequence"/>
</dbReference>
<dbReference type="PANTHER" id="PTHR47842:SF1">
    <property type="entry name" value="DUF676 DOMAIN-CONTAINING PROTEIN"/>
    <property type="match status" value="1"/>
</dbReference>
<dbReference type="SUPFAM" id="SSF53474">
    <property type="entry name" value="alpha/beta-Hydrolases"/>
    <property type="match status" value="1"/>
</dbReference>
<proteinExistence type="predicted"/>
<evidence type="ECO:0000313" key="3">
    <source>
        <dbReference type="Proteomes" id="UP000187455"/>
    </source>
</evidence>
<gene>
    <name evidence="2" type="ORF">AYI68_g2523</name>
</gene>
<keyword evidence="3" id="KW-1185">Reference proteome</keyword>
<feature type="region of interest" description="Disordered" evidence="1">
    <location>
        <begin position="242"/>
        <end position="277"/>
    </location>
</feature>
<organism evidence="2 3">
    <name type="scientific">Smittium mucronatum</name>
    <dbReference type="NCBI Taxonomy" id="133383"/>
    <lineage>
        <taxon>Eukaryota</taxon>
        <taxon>Fungi</taxon>
        <taxon>Fungi incertae sedis</taxon>
        <taxon>Zoopagomycota</taxon>
        <taxon>Kickxellomycotina</taxon>
        <taxon>Harpellomycetes</taxon>
        <taxon>Harpellales</taxon>
        <taxon>Legeriomycetaceae</taxon>
        <taxon>Smittium</taxon>
    </lineage>
</organism>
<evidence type="ECO:0000256" key="1">
    <source>
        <dbReference type="SAM" id="MobiDB-lite"/>
    </source>
</evidence>
<feature type="compositionally biased region" description="Low complexity" evidence="1">
    <location>
        <begin position="254"/>
        <end position="266"/>
    </location>
</feature>
<dbReference type="STRING" id="133383.A0A1R0H2K6"/>
<sequence>MEYDTFVLIIFVHGFMGSTDSFCDFPERLQAILSAIHTDKTIECIVYPTYKTRNELVEAVQLLKDWILDFAETKHKEEAIGTSNSKKIIPKKINIVLVGHSMGGLLISDAAIQILPILDFFNSQSKEYIKNLNDNGIDETPESKPIFAHGGLTKIVGVLAFDSPFFGINHQSLSLTALSKVNEVGGHIELTKNISAGIFGDLSSFWTSGESLESRGIKNEKKSQNSSFLDFFNSGLNLYPGNKEKGGVSSPVISRSSTNSGKSSKNPDSSQSRKYQNSTEYESSNLGVGVALATGAIAAAGLAAVAYFNQDKISSATNYLNEHLCFVSSLYKRDELWARMEKICSYASNCINNKPKPVVFGFHCFYNLIKVDISKNPSSLITIENKKFIELPNSIKVSDESGLSEQVSIDEFFTPIISDMSDEVSSHTNMFDTSVTKLAFIMIRDSVSQINVFLKNSL</sequence>
<dbReference type="OrthoDB" id="442243at2759"/>
<dbReference type="AlphaFoldDB" id="A0A1R0H2K6"/>
<reference evidence="2 3" key="1">
    <citation type="journal article" date="2016" name="Mol. Biol. Evol.">
        <title>Genome-Wide Survey of Gut Fungi (Harpellales) Reveals the First Horizontally Transferred Ubiquitin Gene from a Mosquito Host.</title>
        <authorList>
            <person name="Wang Y."/>
            <person name="White M.M."/>
            <person name="Kvist S."/>
            <person name="Moncalvo J.M."/>
        </authorList>
    </citation>
    <scope>NUCLEOTIDE SEQUENCE [LARGE SCALE GENOMIC DNA]</scope>
    <source>
        <strain evidence="2 3">ALG-7-W6</strain>
    </source>
</reference>
<feature type="compositionally biased region" description="Polar residues" evidence="1">
    <location>
        <begin position="267"/>
        <end position="277"/>
    </location>
</feature>
<comment type="caution">
    <text evidence="2">The sequence shown here is derived from an EMBL/GenBank/DDBJ whole genome shotgun (WGS) entry which is preliminary data.</text>
</comment>
<dbReference type="InterPro" id="IPR029058">
    <property type="entry name" value="AB_hydrolase_fold"/>
</dbReference>
<protein>
    <submittedName>
        <fullName evidence="2">Uncharacterized protein</fullName>
    </submittedName>
</protein>